<keyword evidence="3" id="KW-1185">Reference proteome</keyword>
<dbReference type="EMBL" id="JAMXQS010000004">
    <property type="protein sequence ID" value="MCO6049914.1"/>
    <property type="molecule type" value="Genomic_DNA"/>
</dbReference>
<dbReference type="RefSeq" id="WP_252818108.1">
    <property type="nucleotide sequence ID" value="NZ_JAMXQS010000004.1"/>
</dbReference>
<sequence>MSGFLKTLAIAATLGVSATAIPAVAHADSVYFAIGQGGPEFGVVADDDGPRGYPQYDRVRDERRWDRDDRNDRDWRRDRWERDRWERRGPPRCSPDRALDKAERMGIRRAEIRRVTDRTIRISGRQYGDRVSVTFARAPHCPVIDW</sequence>
<comment type="caution">
    <text evidence="2">The sequence shown here is derived from an EMBL/GenBank/DDBJ whole genome shotgun (WGS) entry which is preliminary data.</text>
</comment>
<dbReference type="Proteomes" id="UP001205906">
    <property type="component" value="Unassembled WGS sequence"/>
</dbReference>
<evidence type="ECO:0000256" key="1">
    <source>
        <dbReference type="SAM" id="SignalP"/>
    </source>
</evidence>
<reference evidence="2 3" key="1">
    <citation type="submission" date="2022-06" db="EMBL/GenBank/DDBJ databases">
        <title>Mesorhizobium sp. strain RP14 Genome sequencing and assembly.</title>
        <authorList>
            <person name="Kim I."/>
        </authorList>
    </citation>
    <scope>NUCLEOTIDE SEQUENCE [LARGE SCALE GENOMIC DNA]</scope>
    <source>
        <strain evidence="3">RP14(2022)</strain>
    </source>
</reference>
<keyword evidence="1" id="KW-0732">Signal</keyword>
<feature type="chain" id="PRO_5046780924" description="Antifreeze protein" evidence="1">
    <location>
        <begin position="28"/>
        <end position="146"/>
    </location>
</feature>
<name>A0ABT1C512_9HYPH</name>
<protein>
    <recommendedName>
        <fullName evidence="4">Antifreeze protein</fullName>
    </recommendedName>
</protein>
<organism evidence="2 3">
    <name type="scientific">Mesorhizobium liriopis</name>
    <dbReference type="NCBI Taxonomy" id="2953882"/>
    <lineage>
        <taxon>Bacteria</taxon>
        <taxon>Pseudomonadati</taxon>
        <taxon>Pseudomonadota</taxon>
        <taxon>Alphaproteobacteria</taxon>
        <taxon>Hyphomicrobiales</taxon>
        <taxon>Phyllobacteriaceae</taxon>
        <taxon>Mesorhizobium</taxon>
    </lineage>
</organism>
<accession>A0ABT1C512</accession>
<evidence type="ECO:0008006" key="4">
    <source>
        <dbReference type="Google" id="ProtNLM"/>
    </source>
</evidence>
<gene>
    <name evidence="2" type="ORF">NGM99_08920</name>
</gene>
<feature type="signal peptide" evidence="1">
    <location>
        <begin position="1"/>
        <end position="27"/>
    </location>
</feature>
<proteinExistence type="predicted"/>
<evidence type="ECO:0000313" key="2">
    <source>
        <dbReference type="EMBL" id="MCO6049914.1"/>
    </source>
</evidence>
<evidence type="ECO:0000313" key="3">
    <source>
        <dbReference type="Proteomes" id="UP001205906"/>
    </source>
</evidence>